<feature type="compositionally biased region" description="Basic and acidic residues" evidence="1">
    <location>
        <begin position="47"/>
        <end position="69"/>
    </location>
</feature>
<dbReference type="EMBL" id="CP069110">
    <property type="protein sequence ID" value="QSS60540.1"/>
    <property type="molecule type" value="Genomic_DNA"/>
</dbReference>
<dbReference type="Proteomes" id="UP000663671">
    <property type="component" value="Chromosome 4"/>
</dbReference>
<proteinExistence type="predicted"/>
<dbReference type="AlphaFoldDB" id="A0A8A1M5E0"/>
<name>A0A8A1M5E0_AJECA</name>
<reference evidence="2" key="1">
    <citation type="submission" date="2021-01" db="EMBL/GenBank/DDBJ databases">
        <title>Chromosome-level genome assembly of a human fungal pathogen reveals clustering of transcriptionally co-regulated genes.</title>
        <authorList>
            <person name="Voorhies M."/>
            <person name="Cohen S."/>
            <person name="Shea T.P."/>
            <person name="Petrus S."/>
            <person name="Munoz J.F."/>
            <person name="Poplawski S."/>
            <person name="Goldman W.E."/>
            <person name="Michael T."/>
            <person name="Cuomo C.A."/>
            <person name="Sil A."/>
            <person name="Beyhan S."/>
        </authorList>
    </citation>
    <scope>NUCLEOTIDE SEQUENCE</scope>
    <source>
        <strain evidence="2">WU24</strain>
    </source>
</reference>
<dbReference type="VEuPathDB" id="FungiDB:I7I51_05340"/>
<evidence type="ECO:0000313" key="2">
    <source>
        <dbReference type="EMBL" id="QSS60540.1"/>
    </source>
</evidence>
<evidence type="ECO:0000313" key="3">
    <source>
        <dbReference type="Proteomes" id="UP000663671"/>
    </source>
</evidence>
<sequence>MVPNHRCGSPGHHTGPSLQSSSQDNRLFFITVNPSMKASMALFLIKRPRDQEEEDRRRKHMVKEQRDKNTLSQLFTYHGSSNYRKGALSNEASSRDPFVPWLKDTMFSLLQQTS</sequence>
<accession>A0A8A1M5E0</accession>
<feature type="region of interest" description="Disordered" evidence="1">
    <location>
        <begin position="47"/>
        <end position="75"/>
    </location>
</feature>
<feature type="region of interest" description="Disordered" evidence="1">
    <location>
        <begin position="1"/>
        <end position="23"/>
    </location>
</feature>
<organism evidence="2 3">
    <name type="scientific">Ajellomyces capsulatus</name>
    <name type="common">Darling's disease fungus</name>
    <name type="synonym">Histoplasma capsulatum</name>
    <dbReference type="NCBI Taxonomy" id="5037"/>
    <lineage>
        <taxon>Eukaryota</taxon>
        <taxon>Fungi</taxon>
        <taxon>Dikarya</taxon>
        <taxon>Ascomycota</taxon>
        <taxon>Pezizomycotina</taxon>
        <taxon>Eurotiomycetes</taxon>
        <taxon>Eurotiomycetidae</taxon>
        <taxon>Onygenales</taxon>
        <taxon>Ajellomycetaceae</taxon>
        <taxon>Histoplasma</taxon>
    </lineage>
</organism>
<evidence type="ECO:0000256" key="1">
    <source>
        <dbReference type="SAM" id="MobiDB-lite"/>
    </source>
</evidence>
<protein>
    <submittedName>
        <fullName evidence="2">Uncharacterized protein</fullName>
    </submittedName>
</protein>
<gene>
    <name evidence="2" type="ORF">I7I51_05340</name>
</gene>